<dbReference type="Pfam" id="PF00201">
    <property type="entry name" value="UDPGT"/>
    <property type="match status" value="1"/>
</dbReference>
<dbReference type="PROSITE" id="PS00375">
    <property type="entry name" value="UDPGT"/>
    <property type="match status" value="1"/>
</dbReference>
<keyword evidence="10" id="KW-0325">Glycoprotein</keyword>
<feature type="transmembrane region" description="Helical" evidence="13">
    <location>
        <begin position="622"/>
        <end position="644"/>
    </location>
</feature>
<evidence type="ECO:0000256" key="3">
    <source>
        <dbReference type="ARBA" id="ARBA00012544"/>
    </source>
</evidence>
<evidence type="ECO:0000256" key="5">
    <source>
        <dbReference type="ARBA" id="ARBA00022679"/>
    </source>
</evidence>
<name>A0AAV6QCT9_SOLSE</name>
<evidence type="ECO:0000256" key="2">
    <source>
        <dbReference type="ARBA" id="ARBA00009995"/>
    </source>
</evidence>
<keyword evidence="9 13" id="KW-0472">Membrane</keyword>
<reference evidence="14 15" key="1">
    <citation type="journal article" date="2021" name="Sci. Rep.">
        <title>Chromosome anchoring in Senegalese sole (Solea senegalensis) reveals sex-associated markers and genome rearrangements in flatfish.</title>
        <authorList>
            <person name="Guerrero-Cozar I."/>
            <person name="Gomez-Garrido J."/>
            <person name="Berbel C."/>
            <person name="Martinez-Blanch J.F."/>
            <person name="Alioto T."/>
            <person name="Claros M.G."/>
            <person name="Gagnaire P.A."/>
            <person name="Manchado M."/>
        </authorList>
    </citation>
    <scope>NUCLEOTIDE SEQUENCE [LARGE SCALE GENOMIC DNA]</scope>
    <source>
        <strain evidence="14">Sse05_10M</strain>
    </source>
</reference>
<protein>
    <recommendedName>
        <fullName evidence="3">glucuronosyltransferase</fullName>
        <ecNumber evidence="3">2.4.1.17</ecNumber>
    </recommendedName>
</protein>
<dbReference type="AlphaFoldDB" id="A0AAV6QCT9"/>
<keyword evidence="5" id="KW-0808">Transferase</keyword>
<evidence type="ECO:0000256" key="9">
    <source>
        <dbReference type="ARBA" id="ARBA00023136"/>
    </source>
</evidence>
<dbReference type="CDD" id="cd03784">
    <property type="entry name" value="GT1_Gtf-like"/>
    <property type="match status" value="1"/>
</dbReference>
<comment type="subcellular location">
    <subcellularLocation>
        <location evidence="1">Membrane</location>
        <topology evidence="1">Single-pass type I membrane protein</topology>
    </subcellularLocation>
</comment>
<comment type="similarity">
    <text evidence="2">Belongs to the UDP-glycosyltransferase family.</text>
</comment>
<dbReference type="PANTHER" id="PTHR48043:SF24">
    <property type="entry name" value="UDP-GLUCURONOSYLTRANSFERASE 3A2"/>
    <property type="match status" value="1"/>
</dbReference>
<dbReference type="FunFam" id="3.40.50.2000:FF:000021">
    <property type="entry name" value="UDP-glucuronosyltransferase"/>
    <property type="match status" value="1"/>
</dbReference>
<sequence length="657" mass="74699">MTNKKKAEMLQMLTGVKHQRRRRRRLLVTETELRPRPILWSINSRNLEFPPYQPDTADSLKILDALMISCGKLSHQNNSVLGLVTGSDSFAPLLSQKQKLSHKEQLVVHAGRLQHHRLFWNRNRTGLFSDCESLCNNMGIVFWTFSLLTLPVLQSAKILTICLIGGSHYLLFDEISHNLHQHGHEVRMLLQLGTPVITGFSYEGRADSYQRSTWSLGEKYIKEYNSWFLEQQTQFLLGRDNFNDFLTFMGHLSYQCDKLLEDKEIITFLQRQRFDITILDAFNPCSFILARRLGVQYIAFYPGTLNGPLSIALPSPISYIPVFHSQLSNHMNFWGRAKNLLYSLLAPVGQERVWSKFREVAEHHLESGSPPGGLEELHRGAQLWAFNTDFSLEFPQPLMPYTVLVGGLLNKPAKPLEQELELWSSGFGEAGFIVVTLGSMVSSVSVDLLLVELVAGFSMIPQGVIWRYDPKRWPPGLDKPPNVKLVDWLPQNDLLGHKNARLFITHGGQNSLLQAVYHGVPVLGIPLFGDQFDNVLKAESKGLGLSISPTDITRERLHSTIKTLIHDIRFKSTALSISKIHRSHPVAPALRLIQWVEHILHSGGGDHLLPTSLSQPWYQRCLLDVMLLLFLGLLVPVVLCWTLCRNKRSRDKQKKLQ</sequence>
<keyword evidence="7" id="KW-0732">Signal</keyword>
<dbReference type="PANTHER" id="PTHR48043">
    <property type="entry name" value="EG:EG0003.4 PROTEIN-RELATED"/>
    <property type="match status" value="1"/>
</dbReference>
<gene>
    <name evidence="14" type="ORF">JOB18_016598</name>
</gene>
<organism evidence="14 15">
    <name type="scientific">Solea senegalensis</name>
    <name type="common">Senegalese sole</name>
    <dbReference type="NCBI Taxonomy" id="28829"/>
    <lineage>
        <taxon>Eukaryota</taxon>
        <taxon>Metazoa</taxon>
        <taxon>Chordata</taxon>
        <taxon>Craniata</taxon>
        <taxon>Vertebrata</taxon>
        <taxon>Euteleostomi</taxon>
        <taxon>Actinopterygii</taxon>
        <taxon>Neopterygii</taxon>
        <taxon>Teleostei</taxon>
        <taxon>Neoteleostei</taxon>
        <taxon>Acanthomorphata</taxon>
        <taxon>Carangaria</taxon>
        <taxon>Pleuronectiformes</taxon>
        <taxon>Pleuronectoidei</taxon>
        <taxon>Soleidae</taxon>
        <taxon>Solea</taxon>
    </lineage>
</organism>
<comment type="catalytic activity">
    <reaction evidence="12">
        <text>glucuronate acceptor + UDP-alpha-D-glucuronate = acceptor beta-D-glucuronoside + UDP + H(+)</text>
        <dbReference type="Rhea" id="RHEA:21032"/>
        <dbReference type="ChEBI" id="CHEBI:15378"/>
        <dbReference type="ChEBI" id="CHEBI:58052"/>
        <dbReference type="ChEBI" id="CHEBI:58223"/>
        <dbReference type="ChEBI" id="CHEBI:132367"/>
        <dbReference type="ChEBI" id="CHEBI:132368"/>
        <dbReference type="EC" id="2.4.1.17"/>
    </reaction>
</comment>
<comment type="caution">
    <text evidence="14">The sequence shown here is derived from an EMBL/GenBank/DDBJ whole genome shotgun (WGS) entry which is preliminary data.</text>
</comment>
<dbReference type="GO" id="GO:0043541">
    <property type="term" value="C:UDP-N-acetylglucosamine transferase complex"/>
    <property type="evidence" value="ECO:0007669"/>
    <property type="project" value="TreeGrafter"/>
</dbReference>
<proteinExistence type="inferred from homology"/>
<accession>A0AAV6QCT9</accession>
<dbReference type="Proteomes" id="UP000693946">
    <property type="component" value="Linkage Group LG5"/>
</dbReference>
<keyword evidence="4" id="KW-0328">Glycosyltransferase</keyword>
<dbReference type="InterPro" id="IPR002213">
    <property type="entry name" value="UDP_glucos_trans"/>
</dbReference>
<keyword evidence="15" id="KW-1185">Reference proteome</keyword>
<evidence type="ECO:0000256" key="11">
    <source>
        <dbReference type="ARBA" id="ARBA00037451"/>
    </source>
</evidence>
<evidence type="ECO:0000256" key="6">
    <source>
        <dbReference type="ARBA" id="ARBA00022692"/>
    </source>
</evidence>
<dbReference type="EMBL" id="JAGKHQ010000017">
    <property type="protein sequence ID" value="KAG7489623.1"/>
    <property type="molecule type" value="Genomic_DNA"/>
</dbReference>
<evidence type="ECO:0000256" key="4">
    <source>
        <dbReference type="ARBA" id="ARBA00022676"/>
    </source>
</evidence>
<dbReference type="GO" id="GO:0015020">
    <property type="term" value="F:glucuronosyltransferase activity"/>
    <property type="evidence" value="ECO:0007669"/>
    <property type="project" value="UniProtKB-EC"/>
</dbReference>
<dbReference type="InterPro" id="IPR050271">
    <property type="entry name" value="UDP-glycosyltransferase"/>
</dbReference>
<evidence type="ECO:0000256" key="8">
    <source>
        <dbReference type="ARBA" id="ARBA00022989"/>
    </source>
</evidence>
<keyword evidence="6 13" id="KW-0812">Transmembrane</keyword>
<evidence type="ECO:0000256" key="7">
    <source>
        <dbReference type="ARBA" id="ARBA00022729"/>
    </source>
</evidence>
<dbReference type="InterPro" id="IPR035595">
    <property type="entry name" value="UDP_glycos_trans_CS"/>
</dbReference>
<comment type="function">
    <text evidence="11">UDP-glucuronosyltransferases catalyze phase II biotransformation reactions in which lipophilic substrates are conjugated with glucuronic acid to increase water solubility and enhance excretion. They are of major importance in the conjugation and subsequent elimination of potentially toxic xenobiotics and endogenous compounds.</text>
</comment>
<keyword evidence="8 13" id="KW-1133">Transmembrane helix</keyword>
<evidence type="ECO:0000256" key="13">
    <source>
        <dbReference type="SAM" id="Phobius"/>
    </source>
</evidence>
<evidence type="ECO:0000256" key="12">
    <source>
        <dbReference type="ARBA" id="ARBA00047475"/>
    </source>
</evidence>
<evidence type="ECO:0000313" key="14">
    <source>
        <dbReference type="EMBL" id="KAG7489623.1"/>
    </source>
</evidence>
<dbReference type="EC" id="2.4.1.17" evidence="3"/>
<evidence type="ECO:0000256" key="10">
    <source>
        <dbReference type="ARBA" id="ARBA00023180"/>
    </source>
</evidence>
<evidence type="ECO:0000256" key="1">
    <source>
        <dbReference type="ARBA" id="ARBA00004479"/>
    </source>
</evidence>
<evidence type="ECO:0000313" key="15">
    <source>
        <dbReference type="Proteomes" id="UP000693946"/>
    </source>
</evidence>